<dbReference type="AlphaFoldDB" id="A0A0R2N1E2"/>
<dbReference type="EMBL" id="JQCE01000030">
    <property type="protein sequence ID" value="KRO16826.1"/>
    <property type="molecule type" value="Genomic_DNA"/>
</dbReference>
<dbReference type="Pfam" id="PF13460">
    <property type="entry name" value="NAD_binding_10"/>
    <property type="match status" value="1"/>
</dbReference>
<sequence>MGGIMMKIAVIGASGNAGQAIFKEATKRGHEVTGIVRHAEKAKSILGAEAHIVEHDAFTLTKEDLVAYDVVVDAFNAPIKQAYLHIDLATHLIHELRETTQPRVIFITGAASLTHPDGGLLYDHLIKLPGHEAWIATPENQYAELEFLRHVTNVNWLAVSPSQTFEAGDATAYVRGEDTLLFDDQGQSVLSSGNLALLILDEIETPQAHQHRITARNQ</sequence>
<evidence type="ECO:0000313" key="2">
    <source>
        <dbReference type="EMBL" id="KRO16826.1"/>
    </source>
</evidence>
<dbReference type="InterPro" id="IPR051606">
    <property type="entry name" value="Polyketide_Oxido-like"/>
</dbReference>
<dbReference type="GO" id="GO:0016646">
    <property type="term" value="F:oxidoreductase activity, acting on the CH-NH group of donors, NAD or NADP as acceptor"/>
    <property type="evidence" value="ECO:0007669"/>
    <property type="project" value="TreeGrafter"/>
</dbReference>
<dbReference type="Proteomes" id="UP000050969">
    <property type="component" value="Unassembled WGS sequence"/>
</dbReference>
<evidence type="ECO:0000313" key="3">
    <source>
        <dbReference type="Proteomes" id="UP000050969"/>
    </source>
</evidence>
<organism evidence="2 3">
    <name type="scientific">Lacticaseibacillus saniviri JCM 17471 = DSM 24301</name>
    <dbReference type="NCBI Taxonomy" id="1293598"/>
    <lineage>
        <taxon>Bacteria</taxon>
        <taxon>Bacillati</taxon>
        <taxon>Bacillota</taxon>
        <taxon>Bacilli</taxon>
        <taxon>Lactobacillales</taxon>
        <taxon>Lactobacillaceae</taxon>
        <taxon>Lacticaseibacillus</taxon>
    </lineage>
</organism>
<dbReference type="PATRIC" id="fig|1293598.4.peg.753"/>
<dbReference type="InterPro" id="IPR036291">
    <property type="entry name" value="NAD(P)-bd_dom_sf"/>
</dbReference>
<keyword evidence="3" id="KW-1185">Reference proteome</keyword>
<feature type="domain" description="NAD(P)-binding" evidence="1">
    <location>
        <begin position="12"/>
        <end position="205"/>
    </location>
</feature>
<dbReference type="PANTHER" id="PTHR43355">
    <property type="entry name" value="FLAVIN REDUCTASE (NADPH)"/>
    <property type="match status" value="1"/>
</dbReference>
<accession>A0A0R2N1E2</accession>
<proteinExistence type="predicted"/>
<gene>
    <name evidence="2" type="ORF">IV56_GL000707</name>
</gene>
<dbReference type="PANTHER" id="PTHR43355:SF2">
    <property type="entry name" value="FLAVIN REDUCTASE (NADPH)"/>
    <property type="match status" value="1"/>
</dbReference>
<protein>
    <submittedName>
        <fullName evidence="2">Putative NADH-flavin reductase</fullName>
    </submittedName>
</protein>
<dbReference type="InterPro" id="IPR016040">
    <property type="entry name" value="NAD(P)-bd_dom"/>
</dbReference>
<comment type="caution">
    <text evidence="2">The sequence shown here is derived from an EMBL/GenBank/DDBJ whole genome shotgun (WGS) entry which is preliminary data.</text>
</comment>
<evidence type="ECO:0000259" key="1">
    <source>
        <dbReference type="Pfam" id="PF13460"/>
    </source>
</evidence>
<name>A0A0R2N1E2_9LACO</name>
<dbReference type="Gene3D" id="3.40.50.720">
    <property type="entry name" value="NAD(P)-binding Rossmann-like Domain"/>
    <property type="match status" value="1"/>
</dbReference>
<dbReference type="STRING" id="1293598.IV56_GL000707"/>
<dbReference type="SUPFAM" id="SSF51735">
    <property type="entry name" value="NAD(P)-binding Rossmann-fold domains"/>
    <property type="match status" value="1"/>
</dbReference>
<reference evidence="2 3" key="1">
    <citation type="journal article" date="2015" name="Genome Announc.">
        <title>Expanding the biotechnology potential of lactobacilli through comparative genomics of 213 strains and associated genera.</title>
        <authorList>
            <person name="Sun Z."/>
            <person name="Harris H.M."/>
            <person name="McCann A."/>
            <person name="Guo C."/>
            <person name="Argimon S."/>
            <person name="Zhang W."/>
            <person name="Yang X."/>
            <person name="Jeffery I.B."/>
            <person name="Cooney J.C."/>
            <person name="Kagawa T.F."/>
            <person name="Liu W."/>
            <person name="Song Y."/>
            <person name="Salvetti E."/>
            <person name="Wrobel A."/>
            <person name="Rasinkangas P."/>
            <person name="Parkhill J."/>
            <person name="Rea M.C."/>
            <person name="O'Sullivan O."/>
            <person name="Ritari J."/>
            <person name="Douillard F.P."/>
            <person name="Paul Ross R."/>
            <person name="Yang R."/>
            <person name="Briner A.E."/>
            <person name="Felis G.E."/>
            <person name="de Vos W.M."/>
            <person name="Barrangou R."/>
            <person name="Klaenhammer T.R."/>
            <person name="Caufield P.W."/>
            <person name="Cui Y."/>
            <person name="Zhang H."/>
            <person name="O'Toole P.W."/>
        </authorList>
    </citation>
    <scope>NUCLEOTIDE SEQUENCE [LARGE SCALE GENOMIC DNA]</scope>
    <source>
        <strain evidence="2 3">DSM 24301</strain>
    </source>
</reference>